<dbReference type="EMBL" id="CAXLJM020000039">
    <property type="protein sequence ID" value="CAL8108009.1"/>
    <property type="molecule type" value="Genomic_DNA"/>
</dbReference>
<evidence type="ECO:0000313" key="1">
    <source>
        <dbReference type="EMBL" id="CAL8108009.1"/>
    </source>
</evidence>
<sequence length="181" mass="21733">MSIDTLSNVLQAKNDLLQRYGDMADTINQLVKEAYSYMCKRTLYEKLNQTFNIFTPSSKIMRKRVLYKHIQIKNNIIEATWKIFVEKRQRARNITEKVLKFTRPLVNEDQSTFKDLSMEELERKLRDYERGMRRVEGIHTEHKMQLDEWNEMKDELFSVICDNIERLRALIPMAQLNPQLE</sequence>
<evidence type="ECO:0000313" key="2">
    <source>
        <dbReference type="Proteomes" id="UP001642540"/>
    </source>
</evidence>
<proteinExistence type="predicted"/>
<keyword evidence="2" id="KW-1185">Reference proteome</keyword>
<organism evidence="1 2">
    <name type="scientific">Orchesella dallaii</name>
    <dbReference type="NCBI Taxonomy" id="48710"/>
    <lineage>
        <taxon>Eukaryota</taxon>
        <taxon>Metazoa</taxon>
        <taxon>Ecdysozoa</taxon>
        <taxon>Arthropoda</taxon>
        <taxon>Hexapoda</taxon>
        <taxon>Collembola</taxon>
        <taxon>Entomobryomorpha</taxon>
        <taxon>Entomobryoidea</taxon>
        <taxon>Orchesellidae</taxon>
        <taxon>Orchesellinae</taxon>
        <taxon>Orchesella</taxon>
    </lineage>
</organism>
<accession>A0ABP1QP31</accession>
<gene>
    <name evidence="1" type="ORF">ODALV1_LOCUS12844</name>
</gene>
<protein>
    <submittedName>
        <fullName evidence="1">Uncharacterized protein</fullName>
    </submittedName>
</protein>
<name>A0ABP1QP31_9HEXA</name>
<comment type="caution">
    <text evidence="1">The sequence shown here is derived from an EMBL/GenBank/DDBJ whole genome shotgun (WGS) entry which is preliminary data.</text>
</comment>
<reference evidence="1 2" key="1">
    <citation type="submission" date="2024-08" db="EMBL/GenBank/DDBJ databases">
        <authorList>
            <person name="Cucini C."/>
            <person name="Frati F."/>
        </authorList>
    </citation>
    <scope>NUCLEOTIDE SEQUENCE [LARGE SCALE GENOMIC DNA]</scope>
</reference>
<dbReference type="Proteomes" id="UP001642540">
    <property type="component" value="Unassembled WGS sequence"/>
</dbReference>